<dbReference type="CDD" id="cd09731">
    <property type="entry name" value="Cse2_I-E"/>
    <property type="match status" value="1"/>
</dbReference>
<gene>
    <name evidence="1" type="ORF">AXF17_07435</name>
</gene>
<reference evidence="2" key="1">
    <citation type="submission" date="2016-05" db="EMBL/GenBank/DDBJ databases">
        <authorList>
            <person name="Holder M.E."/>
            <person name="Ajami N.J."/>
            <person name="Petrosino J.F."/>
        </authorList>
    </citation>
    <scope>NUCLEOTIDE SEQUENCE [LARGE SCALE GENOMIC DNA]</scope>
    <source>
        <strain evidence="2">ATCC 700696</strain>
    </source>
</reference>
<sequence>MNEKDVSRITDSIIFELLKKYDSSYTKAVLANLRKSMGRELGTSIEIWPLILEHVPDEYIEENPRLTAGERVIINTMQLFALYSQGVELENAYHKKCNRWENIGTSFSSLRNTSDCKEALDRRFNVMITSTTYDELLYHLRQMINLLKAKGKGQINIDFSGLSEDLSKFLIGNENEVRISWAREYYRNKKSKDEKGNGKDE</sequence>
<evidence type="ECO:0000313" key="1">
    <source>
        <dbReference type="EMBL" id="ASS38574.1"/>
    </source>
</evidence>
<dbReference type="EMBL" id="CP016199">
    <property type="protein sequence ID" value="ASS38574.1"/>
    <property type="molecule type" value="Genomic_DNA"/>
</dbReference>
<dbReference type="Pfam" id="PF09485">
    <property type="entry name" value="CRISPR_Cse2"/>
    <property type="match status" value="1"/>
</dbReference>
<keyword evidence="2" id="KW-1185">Reference proteome</keyword>
<dbReference type="NCBIfam" id="TIGR02548">
    <property type="entry name" value="casB_cse2"/>
    <property type="match status" value="1"/>
</dbReference>
<dbReference type="AlphaFoldDB" id="A0A223AUI0"/>
<dbReference type="InterPro" id="IPR013382">
    <property type="entry name" value="CRISPR-assoc_prot_Cse2"/>
</dbReference>
<dbReference type="Gene3D" id="1.10.520.40">
    <property type="entry name" value="CRISPR-associated protein Cse2"/>
    <property type="match status" value="1"/>
</dbReference>
<protein>
    <submittedName>
        <fullName evidence="1">Type I-E CRISPR-associated protein Cse2/CasB</fullName>
    </submittedName>
</protein>
<proteinExistence type="predicted"/>
<dbReference type="Proteomes" id="UP000214689">
    <property type="component" value="Chromosome"/>
</dbReference>
<name>A0A223AUI0_9FIRM</name>
<accession>A0A223AUI0</accession>
<organism evidence="1 2">
    <name type="scientific">Mogibacterium pumilum</name>
    <dbReference type="NCBI Taxonomy" id="86332"/>
    <lineage>
        <taxon>Bacteria</taxon>
        <taxon>Bacillati</taxon>
        <taxon>Bacillota</taxon>
        <taxon>Clostridia</taxon>
        <taxon>Peptostreptococcales</taxon>
        <taxon>Anaerovoracaceae</taxon>
        <taxon>Mogibacterium</taxon>
    </lineage>
</organism>
<evidence type="ECO:0000313" key="2">
    <source>
        <dbReference type="Proteomes" id="UP000214689"/>
    </source>
</evidence>
<dbReference type="InterPro" id="IPR038287">
    <property type="entry name" value="Cse2_sf"/>
</dbReference>